<evidence type="ECO:0000313" key="2">
    <source>
        <dbReference type="Proteomes" id="UP000324222"/>
    </source>
</evidence>
<evidence type="ECO:0000313" key="1">
    <source>
        <dbReference type="EMBL" id="MPC24247.1"/>
    </source>
</evidence>
<accession>A0A5B7DT21</accession>
<proteinExistence type="predicted"/>
<gene>
    <name evidence="1" type="ORF">E2C01_017326</name>
</gene>
<name>A0A5B7DT21_PORTR</name>
<comment type="caution">
    <text evidence="1">The sequence shown here is derived from an EMBL/GenBank/DDBJ whole genome shotgun (WGS) entry which is preliminary data.</text>
</comment>
<keyword evidence="2" id="KW-1185">Reference proteome</keyword>
<protein>
    <submittedName>
        <fullName evidence="1">Uncharacterized protein</fullName>
    </submittedName>
</protein>
<dbReference type="EMBL" id="VSRR010001305">
    <property type="protein sequence ID" value="MPC24247.1"/>
    <property type="molecule type" value="Genomic_DNA"/>
</dbReference>
<reference evidence="1 2" key="1">
    <citation type="submission" date="2019-05" db="EMBL/GenBank/DDBJ databases">
        <title>Another draft genome of Portunus trituberculatus and its Hox gene families provides insights of decapod evolution.</title>
        <authorList>
            <person name="Jeong J.-H."/>
            <person name="Song I."/>
            <person name="Kim S."/>
            <person name="Choi T."/>
            <person name="Kim D."/>
            <person name="Ryu S."/>
            <person name="Kim W."/>
        </authorList>
    </citation>
    <scope>NUCLEOTIDE SEQUENCE [LARGE SCALE GENOMIC DNA]</scope>
    <source>
        <tissue evidence="1">Muscle</tissue>
    </source>
</reference>
<sequence length="254" mass="28217">MEHYGPGLYARVAPSLYLHLSNFSLKLCTLVADATSSLKRNQRGNDGSGAQSIFWHEGTIWTQNKPAPGPAGAHLALVPARHHLHTSTPVREGWRGGGAAWQGVQQAGTGECTIKITAGNTSHRQQFHRNIPFSRMKRYLGASRLLPSVSQGHHASTLTVNKVPKSAWWSNLFKLTGKTDHRRTLPCCLWPGESGRASRRPSRPRSLYTTPPRSLCGSPYPPIYPFIMPIHLPHISLRVRRSTRCTQKPCLLRT</sequence>
<dbReference type="AlphaFoldDB" id="A0A5B7DT21"/>
<dbReference type="Proteomes" id="UP000324222">
    <property type="component" value="Unassembled WGS sequence"/>
</dbReference>
<organism evidence="1 2">
    <name type="scientific">Portunus trituberculatus</name>
    <name type="common">Swimming crab</name>
    <name type="synonym">Neptunus trituberculatus</name>
    <dbReference type="NCBI Taxonomy" id="210409"/>
    <lineage>
        <taxon>Eukaryota</taxon>
        <taxon>Metazoa</taxon>
        <taxon>Ecdysozoa</taxon>
        <taxon>Arthropoda</taxon>
        <taxon>Crustacea</taxon>
        <taxon>Multicrustacea</taxon>
        <taxon>Malacostraca</taxon>
        <taxon>Eumalacostraca</taxon>
        <taxon>Eucarida</taxon>
        <taxon>Decapoda</taxon>
        <taxon>Pleocyemata</taxon>
        <taxon>Brachyura</taxon>
        <taxon>Eubrachyura</taxon>
        <taxon>Portunoidea</taxon>
        <taxon>Portunidae</taxon>
        <taxon>Portuninae</taxon>
        <taxon>Portunus</taxon>
    </lineage>
</organism>